<proteinExistence type="predicted"/>
<name>A0A382DN44_9ZZZZ</name>
<accession>A0A382DN44</accession>
<dbReference type="InterPro" id="IPR033659">
    <property type="entry name" value="Ferrochelatase_N"/>
</dbReference>
<dbReference type="GO" id="GO:0006783">
    <property type="term" value="P:heme biosynthetic process"/>
    <property type="evidence" value="ECO:0007669"/>
    <property type="project" value="InterPro"/>
</dbReference>
<dbReference type="EMBL" id="UINC01040230">
    <property type="protein sequence ID" value="SVB39808.1"/>
    <property type="molecule type" value="Genomic_DNA"/>
</dbReference>
<dbReference type="PANTHER" id="PTHR11108">
    <property type="entry name" value="FERROCHELATASE"/>
    <property type="match status" value="1"/>
</dbReference>
<feature type="non-terminal residue" evidence="1">
    <location>
        <position position="257"/>
    </location>
</feature>
<evidence type="ECO:0000313" key="1">
    <source>
        <dbReference type="EMBL" id="SVB39808.1"/>
    </source>
</evidence>
<dbReference type="Pfam" id="PF00762">
    <property type="entry name" value="Ferrochelatase"/>
    <property type="match status" value="1"/>
</dbReference>
<organism evidence="1">
    <name type="scientific">marine metagenome</name>
    <dbReference type="NCBI Taxonomy" id="408172"/>
    <lineage>
        <taxon>unclassified sequences</taxon>
        <taxon>metagenomes</taxon>
        <taxon>ecological metagenomes</taxon>
    </lineage>
</organism>
<evidence type="ECO:0008006" key="2">
    <source>
        <dbReference type="Google" id="ProtNLM"/>
    </source>
</evidence>
<dbReference type="NCBIfam" id="TIGR00109">
    <property type="entry name" value="hemH"/>
    <property type="match status" value="1"/>
</dbReference>
<dbReference type="SUPFAM" id="SSF53800">
    <property type="entry name" value="Chelatase"/>
    <property type="match status" value="1"/>
</dbReference>
<protein>
    <recommendedName>
        <fullName evidence="2">Ferrochelatase</fullName>
    </recommendedName>
</protein>
<dbReference type="GO" id="GO:0004325">
    <property type="term" value="F:ferrochelatase activity"/>
    <property type="evidence" value="ECO:0007669"/>
    <property type="project" value="InterPro"/>
</dbReference>
<dbReference type="AlphaFoldDB" id="A0A382DN44"/>
<dbReference type="Gene3D" id="3.40.50.1400">
    <property type="match status" value="1"/>
</dbReference>
<gene>
    <name evidence="1" type="ORF">METZ01_LOCUS192662</name>
</gene>
<sequence>MVNLGSPDSTKVSDVRKFLREFLMDARVLDTPWLIRFFVVHFLILPFRPKASAEAYRQVWTPEGCPLVVISHQVATELRSCVDLPVQLAMRYQNPSIEKGVEALLKEGVDDILMIPLFPHFAMSSYESAVENVKDVVKERGQGAKLTVQPPYYDRTDYINAMAESAQSSLEEGFDHLMISFHGIPERHLHKSDPTCSHCLKVSDCCDGEHPAHATCYRAQCLKTAAAFVQKANIPEDKYSVTFQSRLGRDPWLKPYT</sequence>
<reference evidence="1" key="1">
    <citation type="submission" date="2018-05" db="EMBL/GenBank/DDBJ databases">
        <authorList>
            <person name="Lanie J.A."/>
            <person name="Ng W.-L."/>
            <person name="Kazmierczak K.M."/>
            <person name="Andrzejewski T.M."/>
            <person name="Davidsen T.M."/>
            <person name="Wayne K.J."/>
            <person name="Tettelin H."/>
            <person name="Glass J.I."/>
            <person name="Rusch D."/>
            <person name="Podicherti R."/>
            <person name="Tsui H.-C.T."/>
            <person name="Winkler M.E."/>
        </authorList>
    </citation>
    <scope>NUCLEOTIDE SEQUENCE</scope>
</reference>
<dbReference type="CDD" id="cd03411">
    <property type="entry name" value="Ferrochelatase_N"/>
    <property type="match status" value="1"/>
</dbReference>
<dbReference type="PANTHER" id="PTHR11108:SF1">
    <property type="entry name" value="FERROCHELATASE, MITOCHONDRIAL"/>
    <property type="match status" value="1"/>
</dbReference>
<dbReference type="InterPro" id="IPR001015">
    <property type="entry name" value="Ferrochelatase"/>
</dbReference>